<feature type="region of interest" description="Disordered" evidence="1">
    <location>
        <begin position="120"/>
        <end position="144"/>
    </location>
</feature>
<reference evidence="5 6" key="1">
    <citation type="submission" date="2016-11" db="EMBL/GenBank/DDBJ databases">
        <title>Actinomyces gypaetusis sp. nov. isolated from the vulture Gypaetus barbatus in Qinghai Tibet Plateau China.</title>
        <authorList>
            <person name="Meng X."/>
        </authorList>
    </citation>
    <scope>NUCLEOTIDE SEQUENCE [LARGE SCALE GENOMIC DNA]</scope>
    <source>
        <strain evidence="5 6">VUL4_2</strain>
    </source>
</reference>
<dbReference type="SUPFAM" id="SSF52540">
    <property type="entry name" value="P-loop containing nucleoside triphosphate hydrolases"/>
    <property type="match status" value="1"/>
</dbReference>
<evidence type="ECO:0000259" key="3">
    <source>
        <dbReference type="PROSITE" id="PS51192"/>
    </source>
</evidence>
<dbReference type="PANTHER" id="PTHR47962">
    <property type="entry name" value="ATP-DEPENDENT HELICASE LHR-RELATED-RELATED"/>
    <property type="match status" value="1"/>
</dbReference>
<protein>
    <recommendedName>
        <fullName evidence="7">DUF3427 domain-containing protein</fullName>
    </recommendedName>
</protein>
<evidence type="ECO:0000313" key="5">
    <source>
        <dbReference type="EMBL" id="OKL49514.1"/>
    </source>
</evidence>
<dbReference type="InterPro" id="IPR001736">
    <property type="entry name" value="PLipase_D/transphosphatidylase"/>
</dbReference>
<evidence type="ECO:0000256" key="1">
    <source>
        <dbReference type="SAM" id="MobiDB-lite"/>
    </source>
</evidence>
<sequence length="1087" mass="123169">MLEPGYYEKPLTRLEKSQIELERLAAATKTVDEAEIPLALSAYLKSELQKVLTEIEEPEAQVEFSNQILQAVHRLTAEQEAPAINHNIEEASQLATPLSNIIRVWGQQETDLKALIKHEKNSTDARPETSLAQSSLFSGTPGEPNLASELNKEIKTADRIDLLVSFIKMSGLNRIKKSLAEFCKNGGKLRVITTTYLGASDAKAIRYLSELPNCEVKVAYSSSRRNLHAKSYIFHRSSGYSTVYVGSSNLSAQALTDGLEWNVKMALVDQKQTVEQIKATFDIYWAHQDFKTFHPEDLEALQAELQSQKRVFIKKNPGLDSQSTSSSSSSNTQVLFNLEPYQFQAEILEKLEAARTNLNSRKNLVVAATGTGKTMIAAFDYRNYVRERAKDGKRPRLLFIAHTEEILKQAQKTFQTVLKDYDFGQLFVGGHAPTAALDQGAFDHVFMSIQMANSREIIEKIPADYYDYIIIDEVHHAAAKTYKKILHHFEPDILLGLTATPERMDDESILPFFDDRIAAEIRLSEAINKNLLSQFQYFGISDSVDLSEVHWGVGGYDQNELEALYAQNVERADLVIEKVKEYVNDPNEVRALGFCAGRKHAKFMAEQFQKVGLKADYLDGYTDEARRADLQRKLRKGELNFLFVINVFNEGVDIPEIDTVLFLRPTQSLTIFLQQLGRGLRLSDNKDCLTVLDFIGAANHKYDFGSRFQALLDTKKRSSTKEEVETDFPGAPKGCFIQLEKKAQEYVLENIEASLRLSKNYRKLLGEYALEQRTAQESVTLKGFLERFGIAPQKFYNGKRSFSELKYDAGLIDSFEEPVAEALTKAFPRLVSIDSVAWLNYLVETFESLGTTVSSAELMAEKSLNENQRRMLLMFQRTVWNGSDSEWDSDKVRESFESLKQSPVMRAELVEILNLNKEAVSFVEKSADLDPAVPLQLHARYSRDQLLTGLGLTKVSNIREGVKWLPEQEMDVLLVTLNKSEKNFSPSTMYDDYSIDPTHFHWQSQNSADETTETGKRYIEHDARGSSVLLFVRQSKKDEWGQTEPYAFLGKVHYQEHSGGKPMSIIWKLDEPIPAHIEKETSTLVDL</sequence>
<dbReference type="Pfam" id="PF13091">
    <property type="entry name" value="PLDc_2"/>
    <property type="match status" value="1"/>
</dbReference>
<dbReference type="InterPro" id="IPR006935">
    <property type="entry name" value="Helicase/UvrB_N"/>
</dbReference>
<evidence type="ECO:0000313" key="6">
    <source>
        <dbReference type="Proteomes" id="UP000186785"/>
    </source>
</evidence>
<dbReference type="Pfam" id="PF00271">
    <property type="entry name" value="Helicase_C"/>
    <property type="match status" value="1"/>
</dbReference>
<feature type="domain" description="PLD phosphodiesterase" evidence="2">
    <location>
        <begin position="223"/>
        <end position="254"/>
    </location>
</feature>
<dbReference type="InterPro" id="IPR021835">
    <property type="entry name" value="DUF3427"/>
</dbReference>
<dbReference type="PANTHER" id="PTHR47962:SF7">
    <property type="entry name" value="MITOCHONDRIAL ATP-DEPENDENT HELICASE IRC3-RELATED"/>
    <property type="match status" value="1"/>
</dbReference>
<feature type="domain" description="Helicase C-terminal" evidence="4">
    <location>
        <begin position="578"/>
        <end position="728"/>
    </location>
</feature>
<evidence type="ECO:0000259" key="4">
    <source>
        <dbReference type="PROSITE" id="PS51194"/>
    </source>
</evidence>
<dbReference type="InterPro" id="IPR014001">
    <property type="entry name" value="Helicase_ATP-bd"/>
</dbReference>
<dbReference type="CDD" id="cd18032">
    <property type="entry name" value="DEXHc_RE_I_III_res"/>
    <property type="match status" value="1"/>
</dbReference>
<evidence type="ECO:0000259" key="2">
    <source>
        <dbReference type="PROSITE" id="PS50035"/>
    </source>
</evidence>
<dbReference type="Pfam" id="PF04851">
    <property type="entry name" value="ResIII"/>
    <property type="match status" value="1"/>
</dbReference>
<dbReference type="CDD" id="cd18799">
    <property type="entry name" value="SF2_C_EcoAI-like"/>
    <property type="match status" value="1"/>
</dbReference>
<proteinExistence type="predicted"/>
<dbReference type="EMBL" id="MQSV01000001">
    <property type="protein sequence ID" value="OKL49514.1"/>
    <property type="molecule type" value="Genomic_DNA"/>
</dbReference>
<dbReference type="InterPro" id="IPR025202">
    <property type="entry name" value="PLD-like_dom"/>
</dbReference>
<feature type="domain" description="Helicase ATP-binding" evidence="3">
    <location>
        <begin position="354"/>
        <end position="519"/>
    </location>
</feature>
<dbReference type="InterPro" id="IPR027417">
    <property type="entry name" value="P-loop_NTPase"/>
</dbReference>
<dbReference type="InterPro" id="IPR001650">
    <property type="entry name" value="Helicase_C-like"/>
</dbReference>
<evidence type="ECO:0008006" key="7">
    <source>
        <dbReference type="Google" id="ProtNLM"/>
    </source>
</evidence>
<dbReference type="Gene3D" id="3.40.50.300">
    <property type="entry name" value="P-loop containing nucleotide triphosphate hydrolases"/>
    <property type="match status" value="2"/>
</dbReference>
<dbReference type="GO" id="GO:0006793">
    <property type="term" value="P:phosphorus metabolic process"/>
    <property type="evidence" value="ECO:0007669"/>
    <property type="project" value="UniProtKB-ARBA"/>
</dbReference>
<organism evidence="5 6">
    <name type="scientific">Boudabousia liubingyangii</name>
    <dbReference type="NCBI Taxonomy" id="1921764"/>
    <lineage>
        <taxon>Bacteria</taxon>
        <taxon>Bacillati</taxon>
        <taxon>Actinomycetota</taxon>
        <taxon>Actinomycetes</taxon>
        <taxon>Actinomycetales</taxon>
        <taxon>Actinomycetaceae</taxon>
        <taxon>Boudabousia</taxon>
    </lineage>
</organism>
<dbReference type="SMART" id="SM00490">
    <property type="entry name" value="HELICc"/>
    <property type="match status" value="1"/>
</dbReference>
<dbReference type="SMART" id="SM00487">
    <property type="entry name" value="DEXDc"/>
    <property type="match status" value="1"/>
</dbReference>
<dbReference type="RefSeq" id="WP_073708405.1">
    <property type="nucleotide sequence ID" value="NZ_MQSV01000001.1"/>
</dbReference>
<dbReference type="Gene3D" id="3.30.870.10">
    <property type="entry name" value="Endonuclease Chain A"/>
    <property type="match status" value="1"/>
</dbReference>
<gene>
    <name evidence="5" type="ORF">BSR29_00715</name>
</gene>
<dbReference type="PROSITE" id="PS51194">
    <property type="entry name" value="HELICASE_CTER"/>
    <property type="match status" value="1"/>
</dbReference>
<dbReference type="InterPro" id="IPR052511">
    <property type="entry name" value="ATP-dep_Helicase"/>
</dbReference>
<comment type="caution">
    <text evidence="5">The sequence shown here is derived from an EMBL/GenBank/DDBJ whole genome shotgun (WGS) entry which is preliminary data.</text>
</comment>
<dbReference type="GO" id="GO:0003677">
    <property type="term" value="F:DNA binding"/>
    <property type="evidence" value="ECO:0007669"/>
    <property type="project" value="InterPro"/>
</dbReference>
<dbReference type="GO" id="GO:0016887">
    <property type="term" value="F:ATP hydrolysis activity"/>
    <property type="evidence" value="ECO:0007669"/>
    <property type="project" value="TreeGrafter"/>
</dbReference>
<dbReference type="PROSITE" id="PS51192">
    <property type="entry name" value="HELICASE_ATP_BIND_1"/>
    <property type="match status" value="1"/>
</dbReference>
<accession>A0A1Q5PPN4</accession>
<dbReference type="Proteomes" id="UP000186785">
    <property type="component" value="Unassembled WGS sequence"/>
</dbReference>
<dbReference type="PROSITE" id="PS50035">
    <property type="entry name" value="PLD"/>
    <property type="match status" value="1"/>
</dbReference>
<dbReference type="GO" id="GO:0005524">
    <property type="term" value="F:ATP binding"/>
    <property type="evidence" value="ECO:0007669"/>
    <property type="project" value="InterPro"/>
</dbReference>
<dbReference type="SUPFAM" id="SSF56024">
    <property type="entry name" value="Phospholipase D/nuclease"/>
    <property type="match status" value="1"/>
</dbReference>
<keyword evidence="6" id="KW-1185">Reference proteome</keyword>
<dbReference type="AlphaFoldDB" id="A0A1Q5PPN4"/>
<dbReference type="Pfam" id="PF11907">
    <property type="entry name" value="DUF3427"/>
    <property type="match status" value="1"/>
</dbReference>
<name>A0A1Q5PPN4_9ACTO</name>